<evidence type="ECO:0000259" key="2">
    <source>
        <dbReference type="Pfam" id="PF00646"/>
    </source>
</evidence>
<keyword evidence="1" id="KW-0732">Signal</keyword>
<dbReference type="PANTHER" id="PTHR34145:SF68">
    <property type="entry name" value="FBD DOMAIN-CONTAINING PROTEIN"/>
    <property type="match status" value="1"/>
</dbReference>
<gene>
    <name evidence="4" type="ORF">C2S53_013849</name>
</gene>
<reference evidence="4 5" key="1">
    <citation type="journal article" date="2021" name="Nat. Commun.">
        <title>Incipient diploidization of the medicinal plant Perilla within 10,000 years.</title>
        <authorList>
            <person name="Zhang Y."/>
            <person name="Shen Q."/>
            <person name="Leng L."/>
            <person name="Zhang D."/>
            <person name="Chen S."/>
            <person name="Shi Y."/>
            <person name="Ning Z."/>
            <person name="Chen S."/>
        </authorList>
    </citation>
    <scope>NUCLEOTIDE SEQUENCE [LARGE SCALE GENOMIC DNA]</scope>
    <source>
        <strain evidence="5">cv. PC099</strain>
    </source>
</reference>
<dbReference type="InterPro" id="IPR036047">
    <property type="entry name" value="F-box-like_dom_sf"/>
</dbReference>
<dbReference type="InterPro" id="IPR055357">
    <property type="entry name" value="LRR_At1g61320_AtMIF1"/>
</dbReference>
<evidence type="ECO:0000313" key="4">
    <source>
        <dbReference type="EMBL" id="KAH6755397.1"/>
    </source>
</evidence>
<evidence type="ECO:0000256" key="1">
    <source>
        <dbReference type="SAM" id="SignalP"/>
    </source>
</evidence>
<evidence type="ECO:0000259" key="3">
    <source>
        <dbReference type="Pfam" id="PF23622"/>
    </source>
</evidence>
<dbReference type="EMBL" id="SDAM02029607">
    <property type="protein sequence ID" value="KAH6755397.1"/>
    <property type="molecule type" value="Genomic_DNA"/>
</dbReference>
<proteinExistence type="predicted"/>
<dbReference type="Pfam" id="PF23622">
    <property type="entry name" value="LRR_At1g61320_AtMIF1"/>
    <property type="match status" value="1"/>
</dbReference>
<feature type="signal peptide" evidence="1">
    <location>
        <begin position="1"/>
        <end position="21"/>
    </location>
</feature>
<organism evidence="4 5">
    <name type="scientific">Perilla frutescens var. hirtella</name>
    <name type="common">Perilla citriodora</name>
    <name type="synonym">Perilla setoyensis</name>
    <dbReference type="NCBI Taxonomy" id="608512"/>
    <lineage>
        <taxon>Eukaryota</taxon>
        <taxon>Viridiplantae</taxon>
        <taxon>Streptophyta</taxon>
        <taxon>Embryophyta</taxon>
        <taxon>Tracheophyta</taxon>
        <taxon>Spermatophyta</taxon>
        <taxon>Magnoliopsida</taxon>
        <taxon>eudicotyledons</taxon>
        <taxon>Gunneridae</taxon>
        <taxon>Pentapetalae</taxon>
        <taxon>asterids</taxon>
        <taxon>lamiids</taxon>
        <taxon>Lamiales</taxon>
        <taxon>Lamiaceae</taxon>
        <taxon>Nepetoideae</taxon>
        <taxon>Elsholtzieae</taxon>
        <taxon>Perilla</taxon>
    </lineage>
</organism>
<dbReference type="SUPFAM" id="SSF81383">
    <property type="entry name" value="F-box domain"/>
    <property type="match status" value="1"/>
</dbReference>
<dbReference type="AlphaFoldDB" id="A0AAD4IMP3"/>
<feature type="domain" description="At1g61320/AtMIF1 LRR" evidence="3">
    <location>
        <begin position="158"/>
        <end position="444"/>
    </location>
</feature>
<protein>
    <recommendedName>
        <fullName evidence="6">FBD domain-containing protein</fullName>
    </recommendedName>
</protein>
<name>A0AAD4IMP3_PERFH</name>
<feature type="chain" id="PRO_5042108470" description="FBD domain-containing protein" evidence="1">
    <location>
        <begin position="22"/>
        <end position="450"/>
    </location>
</feature>
<accession>A0AAD4IMP3</accession>
<sequence>MLSNELLGLILSFMTMKEAGATSILSRRWKYLWTLMPRLDLDGAESLKRMMRKSQYEDSPYKEFVVDNERSDYIRWVDRVVAVCSTTSTTLEEFRVFFDLTTNHAKHIDEWLRFALSRKVQRLQLKLRNEFTSAYGKYYECYNFPYKKGNFPNDFKFIKKLSTNCVNVSGEALELFLRNCPLLEQVSVSQSSQLKALKIIRTFPSFKCLEISLCHNLRSVVIRDSNVMTIKYGGKRILDFQLMNVPLLTQLWINGPLTDNMKHVVEMFSHVLPQLEMFKIYYMCKKLLWNETKEFLSAVRMCNLKELVVNVWGLYDDRDSLLPLINLISASPCLRRFVLEAPDIQSEHENNLFESCCAARKILRHYPHLKEVEFVGYRGGSSHFELIMHFVENYVAPENIVVDPRCFELSLDHPWDRIFRPKNEEEMFAWSYAKKQLKEYVHPRINVKML</sequence>
<evidence type="ECO:0000313" key="5">
    <source>
        <dbReference type="Proteomes" id="UP001190926"/>
    </source>
</evidence>
<dbReference type="InterPro" id="IPR053772">
    <property type="entry name" value="At1g61320/At1g61330-like"/>
</dbReference>
<dbReference type="InterPro" id="IPR001810">
    <property type="entry name" value="F-box_dom"/>
</dbReference>
<feature type="domain" description="F-box" evidence="2">
    <location>
        <begin position="2"/>
        <end position="37"/>
    </location>
</feature>
<comment type="caution">
    <text evidence="4">The sequence shown here is derived from an EMBL/GenBank/DDBJ whole genome shotgun (WGS) entry which is preliminary data.</text>
</comment>
<keyword evidence="5" id="KW-1185">Reference proteome</keyword>
<evidence type="ECO:0008006" key="6">
    <source>
        <dbReference type="Google" id="ProtNLM"/>
    </source>
</evidence>
<dbReference type="SUPFAM" id="SSF52047">
    <property type="entry name" value="RNI-like"/>
    <property type="match status" value="1"/>
</dbReference>
<dbReference type="PANTHER" id="PTHR34145">
    <property type="entry name" value="OS02G0105600 PROTEIN"/>
    <property type="match status" value="1"/>
</dbReference>
<dbReference type="Pfam" id="PF00646">
    <property type="entry name" value="F-box"/>
    <property type="match status" value="1"/>
</dbReference>
<dbReference type="Gene3D" id="3.80.10.10">
    <property type="entry name" value="Ribonuclease Inhibitor"/>
    <property type="match status" value="1"/>
</dbReference>
<dbReference type="InterPro" id="IPR032675">
    <property type="entry name" value="LRR_dom_sf"/>
</dbReference>
<dbReference type="Proteomes" id="UP001190926">
    <property type="component" value="Unassembled WGS sequence"/>
</dbReference>